<keyword evidence="1" id="KW-0812">Transmembrane</keyword>
<gene>
    <name evidence="2" type="ORF">EBI00_05225</name>
</gene>
<evidence type="ECO:0000313" key="3">
    <source>
        <dbReference type="Proteomes" id="UP000280507"/>
    </source>
</evidence>
<keyword evidence="1" id="KW-0472">Membrane</keyword>
<name>A0A3M8Q9C4_9GAMM</name>
<feature type="transmembrane region" description="Helical" evidence="1">
    <location>
        <begin position="7"/>
        <end position="26"/>
    </location>
</feature>
<comment type="caution">
    <text evidence="2">The sequence shown here is derived from an EMBL/GenBank/DDBJ whole genome shotgun (WGS) entry which is preliminary data.</text>
</comment>
<evidence type="ECO:0008006" key="4">
    <source>
        <dbReference type="Google" id="ProtNLM"/>
    </source>
</evidence>
<evidence type="ECO:0000256" key="1">
    <source>
        <dbReference type="SAM" id="Phobius"/>
    </source>
</evidence>
<keyword evidence="1" id="KW-1133">Transmembrane helix</keyword>
<keyword evidence="3" id="KW-1185">Reference proteome</keyword>
<sequence length="138" mass="15472">MYKINYKAVVFAFILQMLVGVLWYASTPIEFLGRLSSEQGTNIPSVAVMTVFPLSVIAYLMFTAWLLVKAKGLSGIGRFSLVVGTWLFIFFPNAVFVSLHLDLNQIEVFYLLSFGIVNCLIAAIILPLWQPSRSIFRG</sequence>
<feature type="transmembrane region" description="Helical" evidence="1">
    <location>
        <begin position="108"/>
        <end position="129"/>
    </location>
</feature>
<accession>A0A3M8Q9C4</accession>
<proteinExistence type="predicted"/>
<evidence type="ECO:0000313" key="2">
    <source>
        <dbReference type="EMBL" id="RNF52302.1"/>
    </source>
</evidence>
<protein>
    <recommendedName>
        <fullName evidence="4">DUF1761 domain-containing protein</fullName>
    </recommendedName>
</protein>
<dbReference type="Proteomes" id="UP000280507">
    <property type="component" value="Unassembled WGS sequence"/>
</dbReference>
<dbReference type="AlphaFoldDB" id="A0A3M8Q9C4"/>
<organism evidence="2 3">
    <name type="scientific">Marinomonas hwangdonensis</name>
    <dbReference type="NCBI Taxonomy" id="1053647"/>
    <lineage>
        <taxon>Bacteria</taxon>
        <taxon>Pseudomonadati</taxon>
        <taxon>Pseudomonadota</taxon>
        <taxon>Gammaproteobacteria</taxon>
        <taxon>Oceanospirillales</taxon>
        <taxon>Oceanospirillaceae</taxon>
        <taxon>Marinomonas</taxon>
    </lineage>
</organism>
<feature type="transmembrane region" description="Helical" evidence="1">
    <location>
        <begin position="79"/>
        <end position="96"/>
    </location>
</feature>
<dbReference type="EMBL" id="RIZG01000002">
    <property type="protein sequence ID" value="RNF52302.1"/>
    <property type="molecule type" value="Genomic_DNA"/>
</dbReference>
<dbReference type="OrthoDB" id="6105340at2"/>
<reference evidence="2 3" key="1">
    <citation type="journal article" date="2012" name="Int. J. Syst. Evol. Microbiol.">
        <title>Marinomonas hwangdonensis sp. nov., isolated from seawater.</title>
        <authorList>
            <person name="Jung Y.T."/>
            <person name="Oh T.K."/>
            <person name="Yoon J.H."/>
        </authorList>
    </citation>
    <scope>NUCLEOTIDE SEQUENCE [LARGE SCALE GENOMIC DNA]</scope>
    <source>
        <strain evidence="2 3">HDW-15</strain>
    </source>
</reference>
<feature type="transmembrane region" description="Helical" evidence="1">
    <location>
        <begin position="46"/>
        <end position="67"/>
    </location>
</feature>